<comment type="similarity">
    <text evidence="1">Belongs to the bacteroidetes fimbrillin superfamily. FimB/Mfa2 family.</text>
</comment>
<name>A0ABW4ZLY8_9SPHI</name>
<protein>
    <submittedName>
        <fullName evidence="3">FimB/Mfa2 family fimbrial subunit</fullName>
    </submittedName>
</protein>
<organism evidence="3 4">
    <name type="scientific">Paradesertivirga mongoliensis</name>
    <dbReference type="NCBI Taxonomy" id="2100740"/>
    <lineage>
        <taxon>Bacteria</taxon>
        <taxon>Pseudomonadati</taxon>
        <taxon>Bacteroidota</taxon>
        <taxon>Sphingobacteriia</taxon>
        <taxon>Sphingobacteriales</taxon>
        <taxon>Sphingobacteriaceae</taxon>
        <taxon>Paradesertivirga</taxon>
    </lineage>
</organism>
<proteinExistence type="inferred from homology"/>
<keyword evidence="2" id="KW-0732">Signal</keyword>
<dbReference type="PROSITE" id="PS51257">
    <property type="entry name" value="PROKAR_LIPOPROTEIN"/>
    <property type="match status" value="1"/>
</dbReference>
<accession>A0ABW4ZLY8</accession>
<keyword evidence="4" id="KW-1185">Reference proteome</keyword>
<feature type="signal peptide" evidence="2">
    <location>
        <begin position="1"/>
        <end position="19"/>
    </location>
</feature>
<dbReference type="RefSeq" id="WP_255901417.1">
    <property type="nucleotide sequence ID" value="NZ_JAFMZO010000002.1"/>
</dbReference>
<dbReference type="InterPro" id="IPR014941">
    <property type="entry name" value="FimB/Mfa2/Mfa3"/>
</dbReference>
<evidence type="ECO:0000313" key="4">
    <source>
        <dbReference type="Proteomes" id="UP001597387"/>
    </source>
</evidence>
<evidence type="ECO:0000256" key="1">
    <source>
        <dbReference type="ARBA" id="ARBA00007248"/>
    </source>
</evidence>
<dbReference type="Gene3D" id="2.60.40.2100">
    <property type="match status" value="1"/>
</dbReference>
<evidence type="ECO:0000313" key="3">
    <source>
        <dbReference type="EMBL" id="MFD2163103.1"/>
    </source>
</evidence>
<comment type="caution">
    <text evidence="3">The sequence shown here is derived from an EMBL/GenBank/DDBJ whole genome shotgun (WGS) entry which is preliminary data.</text>
</comment>
<sequence>MKKLLFALSLSIFLLSSCKKDSTLAPQAKTPLSFSVSTFDVATRPFPKIGGVSATGDTLQNHIKFLECVVFDANENFVSRITQSENNPDFGAMSLALAPGNYTIVFVGRGIQYATRFAYGSAQTLSNLILLANGDTDDVFLKTISLSVAQTPIIQAVRLPRIVGAIEVTLQDPIPADADRVTLHIGFEGHYSVKTGTMYNTFPNTKFFHIPVAQRGIPNTKFFMYMLNTKSPLRIEVECQSGGVTYRKVASNVPVYPNEVTRLTCKLF</sequence>
<evidence type="ECO:0000256" key="2">
    <source>
        <dbReference type="SAM" id="SignalP"/>
    </source>
</evidence>
<dbReference type="Proteomes" id="UP001597387">
    <property type="component" value="Unassembled WGS sequence"/>
</dbReference>
<dbReference type="EMBL" id="JBHUHZ010000002">
    <property type="protein sequence ID" value="MFD2163103.1"/>
    <property type="molecule type" value="Genomic_DNA"/>
</dbReference>
<feature type="chain" id="PRO_5045811988" evidence="2">
    <location>
        <begin position="20"/>
        <end position="268"/>
    </location>
</feature>
<gene>
    <name evidence="3" type="ORF">ACFSJU_11925</name>
</gene>
<dbReference type="Pfam" id="PF08842">
    <property type="entry name" value="Mfa2"/>
    <property type="match status" value="1"/>
</dbReference>
<reference evidence="4" key="1">
    <citation type="journal article" date="2019" name="Int. J. Syst. Evol. Microbiol.">
        <title>The Global Catalogue of Microorganisms (GCM) 10K type strain sequencing project: providing services to taxonomists for standard genome sequencing and annotation.</title>
        <authorList>
            <consortium name="The Broad Institute Genomics Platform"/>
            <consortium name="The Broad Institute Genome Sequencing Center for Infectious Disease"/>
            <person name="Wu L."/>
            <person name="Ma J."/>
        </authorList>
    </citation>
    <scope>NUCLEOTIDE SEQUENCE [LARGE SCALE GENOMIC DNA]</scope>
    <source>
        <strain evidence="4">KCTC 42217</strain>
    </source>
</reference>